<dbReference type="Proteomes" id="UP000186609">
    <property type="component" value="Chromosome"/>
</dbReference>
<feature type="transmembrane region" description="Helical" evidence="8">
    <location>
        <begin position="20"/>
        <end position="39"/>
    </location>
</feature>
<dbReference type="InterPro" id="IPR043968">
    <property type="entry name" value="SGNH"/>
</dbReference>
<dbReference type="InterPro" id="IPR036514">
    <property type="entry name" value="SGNH_hydro_sf"/>
</dbReference>
<dbReference type="SUPFAM" id="SSF52266">
    <property type="entry name" value="SGNH hydrolase"/>
    <property type="match status" value="1"/>
</dbReference>
<dbReference type="Pfam" id="PF19040">
    <property type="entry name" value="SGNH"/>
    <property type="match status" value="1"/>
</dbReference>
<dbReference type="PANTHER" id="PTHR23028:SF53">
    <property type="entry name" value="ACYL_TRANSF_3 DOMAIN-CONTAINING PROTEIN"/>
    <property type="match status" value="1"/>
</dbReference>
<feature type="transmembrane region" description="Helical" evidence="8">
    <location>
        <begin position="177"/>
        <end position="195"/>
    </location>
</feature>
<dbReference type="InterPro" id="IPR002656">
    <property type="entry name" value="Acyl_transf_3_dom"/>
</dbReference>
<feature type="transmembrane region" description="Helical" evidence="8">
    <location>
        <begin position="318"/>
        <end position="336"/>
    </location>
</feature>
<dbReference type="AlphaFoldDB" id="A0A1P8JTR4"/>
<dbReference type="Pfam" id="PF01757">
    <property type="entry name" value="Acyl_transf_3"/>
    <property type="match status" value="1"/>
</dbReference>
<keyword evidence="5 8" id="KW-1133">Transmembrane helix</keyword>
<gene>
    <name evidence="11" type="ORF">RD110_08075</name>
</gene>
<feature type="transmembrane region" description="Helical" evidence="8">
    <location>
        <begin position="234"/>
        <end position="253"/>
    </location>
</feature>
<keyword evidence="2" id="KW-1003">Cell membrane</keyword>
<proteinExistence type="predicted"/>
<evidence type="ECO:0000256" key="6">
    <source>
        <dbReference type="ARBA" id="ARBA00023136"/>
    </source>
</evidence>
<reference evidence="11 12" key="1">
    <citation type="submission" date="2017-01" db="EMBL/GenBank/DDBJ databases">
        <authorList>
            <person name="Mah S.A."/>
            <person name="Swanson W.J."/>
            <person name="Moy G.W."/>
            <person name="Vacquier V.D."/>
        </authorList>
    </citation>
    <scope>NUCLEOTIDE SEQUENCE [LARGE SCALE GENOMIC DNA]</scope>
    <source>
        <strain evidence="11 12">DCY110</strain>
    </source>
</reference>
<dbReference type="GO" id="GO:0009103">
    <property type="term" value="P:lipopolysaccharide biosynthetic process"/>
    <property type="evidence" value="ECO:0007669"/>
    <property type="project" value="TreeGrafter"/>
</dbReference>
<evidence type="ECO:0000256" key="7">
    <source>
        <dbReference type="ARBA" id="ARBA00023315"/>
    </source>
</evidence>
<keyword evidence="12" id="KW-1185">Reference proteome</keyword>
<evidence type="ECO:0000256" key="1">
    <source>
        <dbReference type="ARBA" id="ARBA00004651"/>
    </source>
</evidence>
<dbReference type="RefSeq" id="WP_076198364.1">
    <property type="nucleotide sequence ID" value="NZ_CP019236.1"/>
</dbReference>
<dbReference type="KEGG" id="rhy:RD110_08075"/>
<evidence type="ECO:0000256" key="8">
    <source>
        <dbReference type="SAM" id="Phobius"/>
    </source>
</evidence>
<protein>
    <recommendedName>
        <fullName evidence="13">Acyltransferase</fullName>
    </recommendedName>
</protein>
<organism evidence="11 12">
    <name type="scientific">Rhodoferax koreensis</name>
    <dbReference type="NCBI Taxonomy" id="1842727"/>
    <lineage>
        <taxon>Bacteria</taxon>
        <taxon>Pseudomonadati</taxon>
        <taxon>Pseudomonadota</taxon>
        <taxon>Betaproteobacteria</taxon>
        <taxon>Burkholderiales</taxon>
        <taxon>Comamonadaceae</taxon>
        <taxon>Rhodoferax</taxon>
    </lineage>
</organism>
<dbReference type="GO" id="GO:0005886">
    <property type="term" value="C:plasma membrane"/>
    <property type="evidence" value="ECO:0007669"/>
    <property type="project" value="UniProtKB-SubCell"/>
</dbReference>
<evidence type="ECO:0000256" key="4">
    <source>
        <dbReference type="ARBA" id="ARBA00022692"/>
    </source>
</evidence>
<dbReference type="PANTHER" id="PTHR23028">
    <property type="entry name" value="ACETYLTRANSFERASE"/>
    <property type="match status" value="1"/>
</dbReference>
<keyword evidence="4 8" id="KW-0812">Transmembrane</keyword>
<evidence type="ECO:0000313" key="11">
    <source>
        <dbReference type="EMBL" id="APW37160.1"/>
    </source>
</evidence>
<feature type="transmembrane region" description="Helical" evidence="8">
    <location>
        <begin position="356"/>
        <end position="376"/>
    </location>
</feature>
<evidence type="ECO:0008006" key="13">
    <source>
        <dbReference type="Google" id="ProtNLM"/>
    </source>
</evidence>
<feature type="domain" description="Acyltransferase 3" evidence="9">
    <location>
        <begin position="13"/>
        <end position="336"/>
    </location>
</feature>
<feature type="transmembrane region" description="Helical" evidence="8">
    <location>
        <begin position="201"/>
        <end position="222"/>
    </location>
</feature>
<dbReference type="OrthoDB" id="9814807at2"/>
<name>A0A1P8JTR4_9BURK</name>
<evidence type="ECO:0000256" key="5">
    <source>
        <dbReference type="ARBA" id="ARBA00022989"/>
    </source>
</evidence>
<comment type="subcellular location">
    <subcellularLocation>
        <location evidence="1">Cell membrane</location>
        <topology evidence="1">Multi-pass membrane protein</topology>
    </subcellularLocation>
</comment>
<dbReference type="Gene3D" id="3.40.50.1110">
    <property type="entry name" value="SGNH hydrolase"/>
    <property type="match status" value="1"/>
</dbReference>
<keyword evidence="7" id="KW-0012">Acyltransferase</keyword>
<dbReference type="EMBL" id="CP019236">
    <property type="protein sequence ID" value="APW37160.1"/>
    <property type="molecule type" value="Genomic_DNA"/>
</dbReference>
<evidence type="ECO:0000256" key="2">
    <source>
        <dbReference type="ARBA" id="ARBA00022475"/>
    </source>
</evidence>
<sequence>MQPRPAGPTEFRADINGLRAWAVAAVVLYHFAVPGFSGGFAGVDVFFVISGYLMTGIIIKGLERQVEDTSFDIWKFYLARAIRIIPALLTLCSALMAVGWFFLPPVEYALLSKHAVSALGFFSNIIYFIEIDYFNIDAHYKWLLHTWSLSVEWQFYLVLPILLALLWKVAPGRKNARIAVVLAIFISLAASISASELNPSFAFYLLPTRAWQMLVGGLVFLAPMDLQRSRRTQLTVEATGFLLLILSIGIFTTQTVWPSWRALIPTLGAALVLVANNARSAWTGTRIAQWLGKCSYSIYLWHWPLVVGLFYADSSKNALAVSCGLVATAVLGWLSYRFVEQPTARSLRLMTPVKGWGTIGAPVVVLAAAGIAIKLGNGIPTHMSERYQKIIGETQLPLSSNGWCFYSVDTNPALSVGANGLTCHLGAKGAAAKVLLFGDSFAGHNEPFWDQIGRKENFDVNAVTTNWCAPALNADFVGPTPGRAFEQCLINRKYFRESVKDYDMVVMGGNWIETLRNKQLAGFEEAVSFASTHSATVVIMPSPPRYDANLGLKFARNLANGVDFNIEKYTMKENHAITEANLAIKNIASKYKNVIYLDQEEVFPKSGTNLLDGTVLPLSFDGAHISIFGARTSAEFFAKTQAYKLVIRSLREPQFPNSSAVASGRP</sequence>
<feature type="transmembrane region" description="Helical" evidence="8">
    <location>
        <begin position="153"/>
        <end position="170"/>
    </location>
</feature>
<dbReference type="GO" id="GO:0016747">
    <property type="term" value="F:acyltransferase activity, transferring groups other than amino-acyl groups"/>
    <property type="evidence" value="ECO:0007669"/>
    <property type="project" value="InterPro"/>
</dbReference>
<evidence type="ECO:0000259" key="10">
    <source>
        <dbReference type="Pfam" id="PF19040"/>
    </source>
</evidence>
<dbReference type="GO" id="GO:0016788">
    <property type="term" value="F:hydrolase activity, acting on ester bonds"/>
    <property type="evidence" value="ECO:0007669"/>
    <property type="project" value="UniProtKB-ARBA"/>
</dbReference>
<keyword evidence="3" id="KW-0808">Transferase</keyword>
<dbReference type="InterPro" id="IPR050879">
    <property type="entry name" value="Acyltransferase_3"/>
</dbReference>
<evidence type="ECO:0000256" key="3">
    <source>
        <dbReference type="ARBA" id="ARBA00022679"/>
    </source>
</evidence>
<evidence type="ECO:0000259" key="9">
    <source>
        <dbReference type="Pfam" id="PF01757"/>
    </source>
</evidence>
<accession>A0A1P8JTR4</accession>
<keyword evidence="6 8" id="KW-0472">Membrane</keyword>
<dbReference type="STRING" id="1842727.RD110_08075"/>
<feature type="domain" description="SGNH" evidence="10">
    <location>
        <begin position="420"/>
        <end position="638"/>
    </location>
</feature>
<feature type="transmembrane region" description="Helical" evidence="8">
    <location>
        <begin position="290"/>
        <end position="312"/>
    </location>
</feature>
<feature type="transmembrane region" description="Helical" evidence="8">
    <location>
        <begin position="259"/>
        <end position="278"/>
    </location>
</feature>
<evidence type="ECO:0000313" key="12">
    <source>
        <dbReference type="Proteomes" id="UP000186609"/>
    </source>
</evidence>
<feature type="transmembrane region" description="Helical" evidence="8">
    <location>
        <begin position="84"/>
        <end position="103"/>
    </location>
</feature>